<reference evidence="7" key="1">
    <citation type="submission" date="2019-03" db="EMBL/GenBank/DDBJ databases">
        <authorList>
            <person name="Danneels B."/>
        </authorList>
    </citation>
    <scope>NUCLEOTIDE SEQUENCE</scope>
</reference>
<feature type="domain" description="HTH gntR-type" evidence="6">
    <location>
        <begin position="20"/>
        <end position="88"/>
    </location>
</feature>
<dbReference type="EMBL" id="CAADIN010000019">
    <property type="protein sequence ID" value="VFR91444.1"/>
    <property type="molecule type" value="Genomic_DNA"/>
</dbReference>
<dbReference type="GO" id="GO:0003677">
    <property type="term" value="F:DNA binding"/>
    <property type="evidence" value="ECO:0007669"/>
    <property type="project" value="UniProtKB-KW"/>
</dbReference>
<dbReference type="Pfam" id="PF00392">
    <property type="entry name" value="GntR"/>
    <property type="match status" value="1"/>
</dbReference>
<evidence type="ECO:0000313" key="10">
    <source>
        <dbReference type="EMBL" id="VFR91444.1"/>
    </source>
</evidence>
<dbReference type="InterPro" id="IPR015421">
    <property type="entry name" value="PyrdxlP-dep_Trfase_major"/>
</dbReference>
<dbReference type="GO" id="GO:0004069">
    <property type="term" value="F:L-aspartate:2-oxoglutarate aminotransferase activity"/>
    <property type="evidence" value="ECO:0007669"/>
    <property type="project" value="UniProtKB-EC"/>
</dbReference>
<organism evidence="7">
    <name type="scientific">plant metagenome</name>
    <dbReference type="NCBI Taxonomy" id="1297885"/>
    <lineage>
        <taxon>unclassified sequences</taxon>
        <taxon>metagenomes</taxon>
        <taxon>organismal metagenomes</taxon>
    </lineage>
</organism>
<dbReference type="CDD" id="cd07377">
    <property type="entry name" value="WHTH_GntR"/>
    <property type="match status" value="1"/>
</dbReference>
<dbReference type="EMBL" id="CAADIM010000005">
    <property type="protein sequence ID" value="VFR64330.1"/>
    <property type="molecule type" value="Genomic_DNA"/>
</dbReference>
<dbReference type="InterPro" id="IPR000524">
    <property type="entry name" value="Tscrpt_reg_HTH_GntR"/>
</dbReference>
<dbReference type="InterPro" id="IPR015424">
    <property type="entry name" value="PyrdxlP-dep_Trfase"/>
</dbReference>
<dbReference type="EC" id="2.6.1.1" evidence="7"/>
<keyword evidence="7" id="KW-0808">Transferase</keyword>
<dbReference type="GO" id="GO:0003700">
    <property type="term" value="F:DNA-binding transcription factor activity"/>
    <property type="evidence" value="ECO:0007669"/>
    <property type="project" value="InterPro"/>
</dbReference>
<dbReference type="GO" id="GO:0030170">
    <property type="term" value="F:pyridoxal phosphate binding"/>
    <property type="evidence" value="ECO:0007669"/>
    <property type="project" value="InterPro"/>
</dbReference>
<evidence type="ECO:0000313" key="9">
    <source>
        <dbReference type="EMBL" id="VFR76183.1"/>
    </source>
</evidence>
<dbReference type="CDD" id="cd00609">
    <property type="entry name" value="AAT_like"/>
    <property type="match status" value="1"/>
</dbReference>
<name>A0A484PP58_9ZZZZ</name>
<dbReference type="SMART" id="SM00345">
    <property type="entry name" value="HTH_GNTR"/>
    <property type="match status" value="1"/>
</dbReference>
<comment type="similarity">
    <text evidence="1">In the C-terminal section; belongs to the class-I pyridoxal-phosphate-dependent aminotransferase family.</text>
</comment>
<dbReference type="Pfam" id="PF00155">
    <property type="entry name" value="Aminotran_1_2"/>
    <property type="match status" value="1"/>
</dbReference>
<evidence type="ECO:0000256" key="2">
    <source>
        <dbReference type="ARBA" id="ARBA00022898"/>
    </source>
</evidence>
<protein>
    <submittedName>
        <fullName evidence="7">Transcriptional regulator, GntR family domain / Aspartate aminotransferase</fullName>
        <ecNumber evidence="7">2.6.1.1</ecNumber>
    </submittedName>
</protein>
<keyword evidence="5" id="KW-0804">Transcription</keyword>
<dbReference type="EMBL" id="CAADIF010000008">
    <property type="protein sequence ID" value="VFR76183.1"/>
    <property type="molecule type" value="Genomic_DNA"/>
</dbReference>
<keyword evidence="3" id="KW-0805">Transcription regulation</keyword>
<evidence type="ECO:0000313" key="7">
    <source>
        <dbReference type="EMBL" id="VFR25810.1"/>
    </source>
</evidence>
<accession>A0A484PP58</accession>
<keyword evidence="4" id="KW-0238">DNA-binding</keyword>
<dbReference type="SUPFAM" id="SSF46785">
    <property type="entry name" value="Winged helix' DNA-binding domain"/>
    <property type="match status" value="1"/>
</dbReference>
<dbReference type="InterPro" id="IPR051446">
    <property type="entry name" value="HTH_trans_reg/aminotransferase"/>
</dbReference>
<dbReference type="EMBL" id="CAADIA010000004">
    <property type="protein sequence ID" value="VFR25810.1"/>
    <property type="molecule type" value="Genomic_DNA"/>
</dbReference>
<evidence type="ECO:0000259" key="6">
    <source>
        <dbReference type="PROSITE" id="PS50949"/>
    </source>
</evidence>
<dbReference type="Gene3D" id="3.40.640.10">
    <property type="entry name" value="Type I PLP-dependent aspartate aminotransferase-like (Major domain)"/>
    <property type="match status" value="1"/>
</dbReference>
<dbReference type="AlphaFoldDB" id="A0A484PP58"/>
<dbReference type="InterPro" id="IPR004839">
    <property type="entry name" value="Aminotransferase_I/II_large"/>
</dbReference>
<keyword evidence="2" id="KW-0663">Pyridoxal phosphate</keyword>
<dbReference type="InterPro" id="IPR036388">
    <property type="entry name" value="WH-like_DNA-bd_sf"/>
</dbReference>
<gene>
    <name evidence="7" type="ORF">ANK1_2548</name>
    <name evidence="9" type="ORF">ANK2_2549</name>
    <name evidence="8" type="ORF">ISE1_2531</name>
    <name evidence="10" type="ORF">ISE2_2568</name>
</gene>
<dbReference type="PROSITE" id="PS50949">
    <property type="entry name" value="HTH_GNTR"/>
    <property type="match status" value="1"/>
</dbReference>
<dbReference type="Gene3D" id="1.10.10.10">
    <property type="entry name" value="Winged helix-like DNA-binding domain superfamily/Winged helix DNA-binding domain"/>
    <property type="match status" value="1"/>
</dbReference>
<dbReference type="PANTHER" id="PTHR46577:SF1">
    <property type="entry name" value="HTH-TYPE TRANSCRIPTIONAL REGULATORY PROTEIN GABR"/>
    <property type="match status" value="1"/>
</dbReference>
<dbReference type="SUPFAM" id="SSF53383">
    <property type="entry name" value="PLP-dependent transferases"/>
    <property type="match status" value="1"/>
</dbReference>
<evidence type="ECO:0000313" key="8">
    <source>
        <dbReference type="EMBL" id="VFR64330.1"/>
    </source>
</evidence>
<evidence type="ECO:0000256" key="4">
    <source>
        <dbReference type="ARBA" id="ARBA00023125"/>
    </source>
</evidence>
<dbReference type="PANTHER" id="PTHR46577">
    <property type="entry name" value="HTH-TYPE TRANSCRIPTIONAL REGULATORY PROTEIN GABR"/>
    <property type="match status" value="1"/>
</dbReference>
<keyword evidence="7" id="KW-0032">Aminotransferase</keyword>
<dbReference type="PRINTS" id="PR00035">
    <property type="entry name" value="HTHGNTR"/>
</dbReference>
<sequence length="480" mass="51685">MKSADPSPPVLSSLLPDDEAPLYRQIYDRFRLGIAQGLLKPGERVPSARALAKELGVARGTVELAYSLLGSEGYVQPRGQAGTVVAPALHPEALAPTPRQAAVQAPAPDLGDPDWPVPATVLPFQMGLPALDVFPRKLWARLGARQLRAMQMQDLAYPPLGGLPALRQAIAAHLQVARGIPCTPDQVFITSGYRGSLRVAIQALLAPGQRVWVEDPGYPPTRAMLAEHGLRAVPVPVDGEGLRVDRGMEIDGEAHAAVVTPAHHSPLSVALSLPRRQALLEWAQARGAWVVEDDYDGEYRYASRPLPALKSLDAQGRVLYAGTFSKVLFPGLRLAYLVVPAAQVARVAAVHRHCEDGAPGYTQALLAAFMAEGHFARHIQRMRRLYAQRRELAAQGLMDVLGGRMTLAPQPGGMHLLLRMPGTQSDQALAARMLANGLYAQPLSRWSNAPDAESGLLLGFTNIATRQQASALGRRILALL</sequence>
<evidence type="ECO:0000256" key="5">
    <source>
        <dbReference type="ARBA" id="ARBA00023163"/>
    </source>
</evidence>
<evidence type="ECO:0000256" key="3">
    <source>
        <dbReference type="ARBA" id="ARBA00023015"/>
    </source>
</evidence>
<evidence type="ECO:0000256" key="1">
    <source>
        <dbReference type="ARBA" id="ARBA00005384"/>
    </source>
</evidence>
<dbReference type="InterPro" id="IPR036390">
    <property type="entry name" value="WH_DNA-bd_sf"/>
</dbReference>
<proteinExistence type="inferred from homology"/>